<dbReference type="SUPFAM" id="SSF52058">
    <property type="entry name" value="L domain-like"/>
    <property type="match status" value="1"/>
</dbReference>
<dbReference type="PANTHER" id="PTHR45661:SF3">
    <property type="entry name" value="IG-LIKE DOMAIN-CONTAINING PROTEIN"/>
    <property type="match status" value="1"/>
</dbReference>
<comment type="caution">
    <text evidence="1">The sequence shown here is derived from an EMBL/GenBank/DDBJ whole genome shotgun (WGS) entry which is preliminary data.</text>
</comment>
<gene>
    <name evidence="1" type="ORF">M9Y10_013489</name>
    <name evidence="2" type="ORF">M9Y10_017859</name>
</gene>
<dbReference type="EMBL" id="JAPFFF010000023">
    <property type="protein sequence ID" value="KAK8852867.1"/>
    <property type="molecule type" value="Genomic_DNA"/>
</dbReference>
<dbReference type="EMBL" id="JAPFFF010000183">
    <property type="protein sequence ID" value="KAK8835331.1"/>
    <property type="molecule type" value="Genomic_DNA"/>
</dbReference>
<evidence type="ECO:0000313" key="3">
    <source>
        <dbReference type="Proteomes" id="UP001470230"/>
    </source>
</evidence>
<sequence length="340" mass="39533">MRKETLITYSCVGEKLDIYLGKFNIRFCRKFNKIIVPSNIKTIEDYNYDFMNVESVEFDKNSQLETIGKKAFRFTNIKTITIPPSVEYIGKEAFSNCCKLQKVDFLEKSRIKYFESKIFEDSKIKSLYIPSSVITLKRFWCKDTKYLIDVKISPQNKNFSYYQNSYIIENANYQNYKNLVFAPRKITFAFIPSFIKQIAPCAFQFCQQMTRIDFSEDSNLVAIDSFAFAYTSIEEIIIPPTVVIIDDNAFYGCKKLKTVVLHPNSNLRIIGSKAFYNNLSLQNFSVPSNVIKIGKKAFYNCQNLNFFEISDDSMLVTFDKDIFSNKSTIILLAPHRFTQS</sequence>
<dbReference type="Pfam" id="PF13306">
    <property type="entry name" value="LRR_5"/>
    <property type="match status" value="2"/>
</dbReference>
<dbReference type="InterPro" id="IPR026906">
    <property type="entry name" value="LRR_5"/>
</dbReference>
<evidence type="ECO:0000313" key="1">
    <source>
        <dbReference type="EMBL" id="KAK8835331.1"/>
    </source>
</evidence>
<organism evidence="1 3">
    <name type="scientific">Tritrichomonas musculus</name>
    <dbReference type="NCBI Taxonomy" id="1915356"/>
    <lineage>
        <taxon>Eukaryota</taxon>
        <taxon>Metamonada</taxon>
        <taxon>Parabasalia</taxon>
        <taxon>Tritrichomonadida</taxon>
        <taxon>Tritrichomonadidae</taxon>
        <taxon>Tritrichomonas</taxon>
    </lineage>
</organism>
<dbReference type="InterPro" id="IPR053139">
    <property type="entry name" value="Surface_bspA-like"/>
</dbReference>
<keyword evidence="3" id="KW-1185">Reference proteome</keyword>
<evidence type="ECO:0000313" key="2">
    <source>
        <dbReference type="EMBL" id="KAK8852867.1"/>
    </source>
</evidence>
<reference evidence="1 3" key="1">
    <citation type="submission" date="2024-04" db="EMBL/GenBank/DDBJ databases">
        <title>Tritrichomonas musculus Genome.</title>
        <authorList>
            <person name="Alves-Ferreira E."/>
            <person name="Grigg M."/>
            <person name="Lorenzi H."/>
            <person name="Galac M."/>
        </authorList>
    </citation>
    <scope>NUCLEOTIDE SEQUENCE [LARGE SCALE GENOMIC DNA]</scope>
    <source>
        <strain evidence="1 3">EAF2021</strain>
    </source>
</reference>
<name>A0ABR2GNA5_9EUKA</name>
<proteinExistence type="predicted"/>
<accession>A0ABR2GNA5</accession>
<dbReference type="InterPro" id="IPR032675">
    <property type="entry name" value="LRR_dom_sf"/>
</dbReference>
<protein>
    <recommendedName>
        <fullName evidence="4">Surface antigen BspA-like</fullName>
    </recommendedName>
</protein>
<dbReference type="PANTHER" id="PTHR45661">
    <property type="entry name" value="SURFACE ANTIGEN"/>
    <property type="match status" value="1"/>
</dbReference>
<dbReference type="Gene3D" id="3.80.10.10">
    <property type="entry name" value="Ribonuclease Inhibitor"/>
    <property type="match status" value="2"/>
</dbReference>
<evidence type="ECO:0008006" key="4">
    <source>
        <dbReference type="Google" id="ProtNLM"/>
    </source>
</evidence>
<dbReference type="Proteomes" id="UP001470230">
    <property type="component" value="Unassembled WGS sequence"/>
</dbReference>